<dbReference type="AlphaFoldDB" id="A0A015KGG3"/>
<proteinExistence type="predicted"/>
<gene>
    <name evidence="1" type="ORF">RirG_195570</name>
</gene>
<reference evidence="1 2" key="1">
    <citation type="submission" date="2014-02" db="EMBL/GenBank/DDBJ databases">
        <title>Single nucleus genome sequencing reveals high similarity among nuclei of an endomycorrhizal fungus.</title>
        <authorList>
            <person name="Lin K."/>
            <person name="Geurts R."/>
            <person name="Zhang Z."/>
            <person name="Limpens E."/>
            <person name="Saunders D.G."/>
            <person name="Mu D."/>
            <person name="Pang E."/>
            <person name="Cao H."/>
            <person name="Cha H."/>
            <person name="Lin T."/>
            <person name="Zhou Q."/>
            <person name="Shang Y."/>
            <person name="Li Y."/>
            <person name="Ivanov S."/>
            <person name="Sharma T."/>
            <person name="Velzen R.V."/>
            <person name="Ruijter N.D."/>
            <person name="Aanen D.K."/>
            <person name="Win J."/>
            <person name="Kamoun S."/>
            <person name="Bisseling T."/>
            <person name="Huang S."/>
        </authorList>
    </citation>
    <scope>NUCLEOTIDE SEQUENCE [LARGE SCALE GENOMIC DNA]</scope>
    <source>
        <strain evidence="2">DAOM197198w</strain>
    </source>
</reference>
<dbReference type="OrthoDB" id="2348121at2759"/>
<dbReference type="InterPro" id="IPR036397">
    <property type="entry name" value="RNaseH_sf"/>
</dbReference>
<evidence type="ECO:0000313" key="2">
    <source>
        <dbReference type="Proteomes" id="UP000022910"/>
    </source>
</evidence>
<dbReference type="Gene3D" id="3.30.420.10">
    <property type="entry name" value="Ribonuclease H-like superfamily/Ribonuclease H"/>
    <property type="match status" value="1"/>
</dbReference>
<dbReference type="InterPro" id="IPR012337">
    <property type="entry name" value="RNaseH-like_sf"/>
</dbReference>
<organism evidence="1 2">
    <name type="scientific">Rhizophagus irregularis (strain DAOM 197198w)</name>
    <name type="common">Glomus intraradices</name>
    <dbReference type="NCBI Taxonomy" id="1432141"/>
    <lineage>
        <taxon>Eukaryota</taxon>
        <taxon>Fungi</taxon>
        <taxon>Fungi incertae sedis</taxon>
        <taxon>Mucoromycota</taxon>
        <taxon>Glomeromycotina</taxon>
        <taxon>Glomeromycetes</taxon>
        <taxon>Glomerales</taxon>
        <taxon>Glomeraceae</taxon>
        <taxon>Rhizophagus</taxon>
    </lineage>
</organism>
<keyword evidence="2" id="KW-1185">Reference proteome</keyword>
<comment type="caution">
    <text evidence="1">The sequence shown here is derived from an EMBL/GenBank/DDBJ whole genome shotgun (WGS) entry which is preliminary data.</text>
</comment>
<sequence length="543" mass="62777">MLTIRASKVKINQIQGVSLPLKDIFTHKELFQSGISKGLKGKNVCFVSQLISSDGICLLRYKDLKHRMKINTQGKIPGWFKTIEKKLIDKPLISKKVKSIYQLEHNLIENNVDSEEFKSRNWIATFNDQVNTSIIGRIIDKPDNGKFVIEHWIQEIENDTISPLLQLPIIKKCRGCEIKTDRTRNRRNNSNMRCITKAAIDNSVKINASFIQNDHYIIDNSIYEVLAQAKCKHYGGLNVKVNDVERHLESKKKIEIYTDGSMKNMTTREMKMGSAFLISSPINKEFNCSIKDNPSSNKAELMAVILSVMVCPKVAELLLLKMVKIYDLNINLIKIKAHGDNENNKTVDKLAKLGIEKETLIVEDTLLLHNETICWRDMPIERNSILTIKGVKDAQFVNEFMSLNRSLIYQQPELLELIDWKMSLKLNCINQYDTLFEDHYLQSFRIKICCDELPTCANLKKRKPELYDNRWKCNFCGIEEETYDHLWQCYKIKDIVQEIISIFKKFLVNIIIEFSKDEINKGTVCSTSSGTLMFSGILRKKNF</sequence>
<dbReference type="STRING" id="1432141.A0A015KGG3"/>
<dbReference type="HOGENOM" id="CLU_484965_0_0_1"/>
<dbReference type="SUPFAM" id="SSF53098">
    <property type="entry name" value="Ribonuclease H-like"/>
    <property type="match status" value="1"/>
</dbReference>
<evidence type="ECO:0000313" key="1">
    <source>
        <dbReference type="EMBL" id="EXX58696.1"/>
    </source>
</evidence>
<protein>
    <submittedName>
        <fullName evidence="1">Uncharacterized protein</fullName>
    </submittedName>
</protein>
<dbReference type="EMBL" id="JEMT01026633">
    <property type="protein sequence ID" value="EXX58696.1"/>
    <property type="molecule type" value="Genomic_DNA"/>
</dbReference>
<dbReference type="GO" id="GO:0003676">
    <property type="term" value="F:nucleic acid binding"/>
    <property type="evidence" value="ECO:0007669"/>
    <property type="project" value="InterPro"/>
</dbReference>
<accession>A0A015KGG3</accession>
<name>A0A015KGG3_RHIIW</name>
<dbReference type="Proteomes" id="UP000022910">
    <property type="component" value="Unassembled WGS sequence"/>
</dbReference>